<organism evidence="2">
    <name type="scientific">uncultured delta proteobacterium HF0070_07E19</name>
    <dbReference type="NCBI Taxonomy" id="710823"/>
    <lineage>
        <taxon>Bacteria</taxon>
        <taxon>Deltaproteobacteria</taxon>
        <taxon>environmental samples</taxon>
    </lineage>
</organism>
<protein>
    <recommendedName>
        <fullName evidence="1">Toprim domain-containing protein</fullName>
    </recommendedName>
</protein>
<evidence type="ECO:0000313" key="2">
    <source>
        <dbReference type="EMBL" id="ADI19053.1"/>
    </source>
</evidence>
<sequence length="759" mass="86028">MSESITNELLLKLLLEHPDFASFRKVGEDDWRDSSEKNPSFSLSSKGSYDFKSGNSVNIYELAKEKGILDGAKKRSGFFSRNQSNPNESGDKSFLAAKIWSEATTFSGDADYIRDYLTEDRNIPSDNYQDLINAGLLRWFPKKNNYPPALIYPFHQIEEDCSLRKQIRKIHFTRKEAFNGKRKNALGKDGHLTVLPPLRLSEVASKRVYLAMEGLEDALSVRQYYSDRTIVVAGSKENLKHLDRLLKKGDELLIIADNDGTYYPNSGQEKAAQICQLLQSKGVNAKALMSAKPKLDANAALQNGKLSEWLKTLVEVPKIKEYEFSDFDIESIKGKKVPKLPKSILPGKLENYLELVARSLDLNYEAAFIEFLVNASIAIGGNKKINIRPNWQEKAILWVASIGKSGSGKTPLHNQCGGFFLQSIQLRWREQYNQELEQFKNQEVNKPPKPIRKRLIANGLTIERLCALHEDNPAGIGITSDEIIGVLNGLNQYKGKGNDKQKLLTLWNGNSYENPTADSDRYIPSVFVPISGGIQESLVKEIVSEHNIMDGLASRFLFNYLIWNLHPIEIEEQFKIDRLIEDSIGKIVLEEILEKLAHIRNEPSQIAISEHARNLLATLEFKLKKEQRNGNDQTGAAYAKLRTYIYRVALLLHYITESKPDEVELSENTALNTIQVMKYFLANMQQVYSFVELNTKEQKVKKILDKIRELGGKVPIRKIKQLFKGSIKPEEIEEICHSLEKLGELVLTPTGKTIELSLP</sequence>
<dbReference type="CDD" id="cd01029">
    <property type="entry name" value="TOPRIM_primases"/>
    <property type="match status" value="1"/>
</dbReference>
<reference evidence="2" key="1">
    <citation type="journal article" date="2011" name="Environ. Microbiol.">
        <title>Time-series analyses of Monterey Bay coastal microbial picoplankton using a 'genome proxy' microarray.</title>
        <authorList>
            <person name="Rich V.I."/>
            <person name="Pham V.D."/>
            <person name="Eppley J."/>
            <person name="Shi Y."/>
            <person name="DeLong E.F."/>
        </authorList>
    </citation>
    <scope>NUCLEOTIDE SEQUENCE</scope>
</reference>
<dbReference type="Gene3D" id="3.40.1360.10">
    <property type="match status" value="1"/>
</dbReference>
<feature type="domain" description="Toprim" evidence="1">
    <location>
        <begin position="210"/>
        <end position="303"/>
    </location>
</feature>
<dbReference type="Pfam" id="PF13148">
    <property type="entry name" value="DUF3987"/>
    <property type="match status" value="2"/>
</dbReference>
<dbReference type="InterPro" id="IPR025048">
    <property type="entry name" value="DUF3987"/>
</dbReference>
<dbReference type="EMBL" id="GU474908">
    <property type="protein sequence ID" value="ADI19053.1"/>
    <property type="molecule type" value="Genomic_DNA"/>
</dbReference>
<dbReference type="AlphaFoldDB" id="E0XXB2"/>
<dbReference type="InterPro" id="IPR006171">
    <property type="entry name" value="TOPRIM_dom"/>
</dbReference>
<evidence type="ECO:0000259" key="1">
    <source>
        <dbReference type="Pfam" id="PF13362"/>
    </source>
</evidence>
<dbReference type="Pfam" id="PF13362">
    <property type="entry name" value="Toprim_3"/>
    <property type="match status" value="1"/>
</dbReference>
<accession>E0XXB2</accession>
<proteinExistence type="predicted"/>
<dbReference type="InterPro" id="IPR034154">
    <property type="entry name" value="TOPRIM_DnaG/twinkle"/>
</dbReference>
<name>E0XXB2_9DELT</name>